<reference evidence="2" key="1">
    <citation type="journal article" date="2013" name="Nature">
        <title>Draft genome of the wheat A-genome progenitor Triticum urartu.</title>
        <authorList>
            <person name="Ling H.Q."/>
            <person name="Zhao S."/>
            <person name="Liu D."/>
            <person name="Wang J."/>
            <person name="Sun H."/>
            <person name="Zhang C."/>
            <person name="Fan H."/>
            <person name="Li D."/>
            <person name="Dong L."/>
            <person name="Tao Y."/>
            <person name="Gao C."/>
            <person name="Wu H."/>
            <person name="Li Y."/>
            <person name="Cui Y."/>
            <person name="Guo X."/>
            <person name="Zheng S."/>
            <person name="Wang B."/>
            <person name="Yu K."/>
            <person name="Liang Q."/>
            <person name="Yang W."/>
            <person name="Lou X."/>
            <person name="Chen J."/>
            <person name="Feng M."/>
            <person name="Jian J."/>
            <person name="Zhang X."/>
            <person name="Luo G."/>
            <person name="Jiang Y."/>
            <person name="Liu J."/>
            <person name="Wang Z."/>
            <person name="Sha Y."/>
            <person name="Zhang B."/>
            <person name="Wu H."/>
            <person name="Tang D."/>
            <person name="Shen Q."/>
            <person name="Xue P."/>
            <person name="Zou S."/>
            <person name="Wang X."/>
            <person name="Liu X."/>
            <person name="Wang F."/>
            <person name="Yang Y."/>
            <person name="An X."/>
            <person name="Dong Z."/>
            <person name="Zhang K."/>
            <person name="Zhang X."/>
            <person name="Luo M.C."/>
            <person name="Dvorak J."/>
            <person name="Tong Y."/>
            <person name="Wang J."/>
            <person name="Yang H."/>
            <person name="Li Z."/>
            <person name="Wang D."/>
            <person name="Zhang A."/>
            <person name="Wang J."/>
        </authorList>
    </citation>
    <scope>NUCLEOTIDE SEQUENCE</scope>
</reference>
<evidence type="ECO:0000313" key="2">
    <source>
        <dbReference type="EMBL" id="EMS48291.1"/>
    </source>
</evidence>
<sequence>MPVHGSGNLLSVNCDSNRVNARMGCRIQLSPTSGAWILPGRAVASADKLLYETRSTTMLKEVTESSDGASALPSRRTGYGTAGAHEERSEQPIKQDDPKAPGVDAKSEDWCCRIRQDVVS</sequence>
<organism evidence="2">
    <name type="scientific">Triticum urartu</name>
    <name type="common">Red wild einkorn</name>
    <name type="synonym">Crithodium urartu</name>
    <dbReference type="NCBI Taxonomy" id="4572"/>
    <lineage>
        <taxon>Eukaryota</taxon>
        <taxon>Viridiplantae</taxon>
        <taxon>Streptophyta</taxon>
        <taxon>Embryophyta</taxon>
        <taxon>Tracheophyta</taxon>
        <taxon>Spermatophyta</taxon>
        <taxon>Magnoliopsida</taxon>
        <taxon>Liliopsida</taxon>
        <taxon>Poales</taxon>
        <taxon>Poaceae</taxon>
        <taxon>BOP clade</taxon>
        <taxon>Pooideae</taxon>
        <taxon>Triticodae</taxon>
        <taxon>Triticeae</taxon>
        <taxon>Triticinae</taxon>
        <taxon>Triticum</taxon>
    </lineage>
</organism>
<gene>
    <name evidence="2" type="ORF">TRIUR3_17861</name>
</gene>
<evidence type="ECO:0000256" key="1">
    <source>
        <dbReference type="SAM" id="MobiDB-lite"/>
    </source>
</evidence>
<proteinExistence type="predicted"/>
<feature type="region of interest" description="Disordered" evidence="1">
    <location>
        <begin position="61"/>
        <end position="108"/>
    </location>
</feature>
<feature type="compositionally biased region" description="Basic and acidic residues" evidence="1">
    <location>
        <begin position="84"/>
        <end position="108"/>
    </location>
</feature>
<dbReference type="EMBL" id="KD251273">
    <property type="protein sequence ID" value="EMS48291.1"/>
    <property type="molecule type" value="Genomic_DNA"/>
</dbReference>
<dbReference type="AlphaFoldDB" id="M7YMY6"/>
<accession>M7YMY6</accession>
<protein>
    <submittedName>
        <fullName evidence="2">Uncharacterized protein</fullName>
    </submittedName>
</protein>
<name>M7YMY6_TRIUA</name>